<evidence type="ECO:0000313" key="4">
    <source>
        <dbReference type="EMBL" id="MCR6505056.1"/>
    </source>
</evidence>
<evidence type="ECO:0000256" key="1">
    <source>
        <dbReference type="ARBA" id="ARBA00022801"/>
    </source>
</evidence>
<comment type="caution">
    <text evidence="4">The sequence shown here is derived from an EMBL/GenBank/DDBJ whole genome shotgun (WGS) entry which is preliminary data.</text>
</comment>
<dbReference type="GO" id="GO:0005975">
    <property type="term" value="P:carbohydrate metabolic process"/>
    <property type="evidence" value="ECO:0007669"/>
    <property type="project" value="UniProtKB-ARBA"/>
</dbReference>
<sequence>MSKEEYKLSALPVALVTSQPNGFYYGIQTICQLLPPAIFGKRYTG</sequence>
<reference evidence="4" key="2">
    <citation type="submission" date="2022-04" db="EMBL/GenBank/DDBJ databases">
        <authorList>
            <person name="Fokt H."/>
            <person name="Baines J."/>
        </authorList>
    </citation>
    <scope>NUCLEOTIDE SEQUENCE</scope>
    <source>
        <strain evidence="4">KH365_2</strain>
        <strain evidence="5">KH569_7</strain>
    </source>
</reference>
<dbReference type="Proteomes" id="UP001143810">
    <property type="component" value="Unassembled WGS sequence"/>
</dbReference>
<dbReference type="Proteomes" id="UP001143192">
    <property type="component" value="Unassembled WGS sequence"/>
</dbReference>
<dbReference type="Pfam" id="PF02838">
    <property type="entry name" value="Glyco_hydro_20b"/>
    <property type="match status" value="1"/>
</dbReference>
<dbReference type="Gene3D" id="3.30.379.10">
    <property type="entry name" value="Chitobiase/beta-hexosaminidase domain 2-like"/>
    <property type="match status" value="1"/>
</dbReference>
<evidence type="ECO:0000256" key="2">
    <source>
        <dbReference type="ARBA" id="ARBA00023295"/>
    </source>
</evidence>
<dbReference type="AlphaFoldDB" id="A0A9X2NRU6"/>
<dbReference type="EMBL" id="JAMZED010000021">
    <property type="protein sequence ID" value="MCR6505056.1"/>
    <property type="molecule type" value="Genomic_DNA"/>
</dbReference>
<dbReference type="SUPFAM" id="SSF55545">
    <property type="entry name" value="beta-N-acetylhexosaminidase-like domain"/>
    <property type="match status" value="1"/>
</dbReference>
<accession>A0A9X2NRU6</accession>
<protein>
    <submittedName>
        <fullName evidence="4">Glycoside hydrolase family 20 zincin-like fold domain-containing protein</fullName>
    </submittedName>
</protein>
<reference evidence="4" key="1">
    <citation type="journal article" date="2022" name="Arch. Microbiol.">
        <title>Bacteroides muris sp. nov. isolated from the cecum of wild-derived house mice.</title>
        <authorList>
            <person name="Fokt H."/>
            <person name="Unni R."/>
            <person name="Repnik U."/>
            <person name="Schmitz R.A."/>
            <person name="Bramkamp M."/>
            <person name="Baines J.F."/>
            <person name="Unterweger D."/>
        </authorList>
    </citation>
    <scope>NUCLEOTIDE SEQUENCE</scope>
    <source>
        <strain evidence="4">KH365_2</strain>
        <strain evidence="5">KH569_7</strain>
    </source>
</reference>
<gene>
    <name evidence="5" type="ORF">M1B78_03380</name>
    <name evidence="4" type="ORF">M1B79_10320</name>
</gene>
<keyword evidence="1 4" id="KW-0378">Hydrolase</keyword>
<evidence type="ECO:0000313" key="6">
    <source>
        <dbReference type="Proteomes" id="UP001143192"/>
    </source>
</evidence>
<dbReference type="InterPro" id="IPR029018">
    <property type="entry name" value="Hex-like_dom2"/>
</dbReference>
<name>A0A9X2NRU6_9BACE</name>
<dbReference type="InterPro" id="IPR015882">
    <property type="entry name" value="HEX_bac_N"/>
</dbReference>
<dbReference type="EMBL" id="JAMZEE010000005">
    <property type="protein sequence ID" value="MCR6507240.1"/>
    <property type="molecule type" value="Genomic_DNA"/>
</dbReference>
<evidence type="ECO:0000313" key="5">
    <source>
        <dbReference type="EMBL" id="MCR6507240.1"/>
    </source>
</evidence>
<proteinExistence type="predicted"/>
<keyword evidence="2" id="KW-0326">Glycosidase</keyword>
<keyword evidence="6" id="KW-1185">Reference proteome</keyword>
<organism evidence="4 6">
    <name type="scientific">Bacteroides muris</name>
    <name type="common">ex Fokt et al. 2023</name>
    <dbReference type="NCBI Taxonomy" id="2937417"/>
    <lineage>
        <taxon>Bacteria</taxon>
        <taxon>Pseudomonadati</taxon>
        <taxon>Bacteroidota</taxon>
        <taxon>Bacteroidia</taxon>
        <taxon>Bacteroidales</taxon>
        <taxon>Bacteroidaceae</taxon>
        <taxon>Bacteroides</taxon>
    </lineage>
</organism>
<evidence type="ECO:0000259" key="3">
    <source>
        <dbReference type="Pfam" id="PF02838"/>
    </source>
</evidence>
<dbReference type="GO" id="GO:0016798">
    <property type="term" value="F:hydrolase activity, acting on glycosyl bonds"/>
    <property type="evidence" value="ECO:0007669"/>
    <property type="project" value="UniProtKB-KW"/>
</dbReference>
<feature type="domain" description="Beta-hexosaminidase bacterial type N-terminal" evidence="3">
    <location>
        <begin position="2"/>
        <end position="37"/>
    </location>
</feature>